<dbReference type="Pfam" id="PF01381">
    <property type="entry name" value="HTH_3"/>
    <property type="match status" value="1"/>
</dbReference>
<organism evidence="2 3">
    <name type="scientific">Labrys miyagiensis</name>
    <dbReference type="NCBI Taxonomy" id="346912"/>
    <lineage>
        <taxon>Bacteria</taxon>
        <taxon>Pseudomonadati</taxon>
        <taxon>Pseudomonadota</taxon>
        <taxon>Alphaproteobacteria</taxon>
        <taxon>Hyphomicrobiales</taxon>
        <taxon>Xanthobacteraceae</taxon>
        <taxon>Labrys</taxon>
    </lineage>
</organism>
<dbReference type="InterPro" id="IPR010982">
    <property type="entry name" value="Lambda_DNA-bd_dom_sf"/>
</dbReference>
<proteinExistence type="predicted"/>
<protein>
    <recommendedName>
        <fullName evidence="1">HTH cro/C1-type domain-containing protein</fullName>
    </recommendedName>
</protein>
<keyword evidence="3" id="KW-1185">Reference proteome</keyword>
<sequence length="101" mass="11867">MTRNLAGRRPRSVQKNITLMQVHWQTFGDDLRAERTKRGLTYRQFAQLTGVNFSTLARLESFYTPCNTETFMTLVIEMDKDPRDYISRRSVGFADWIKQAD</sequence>
<gene>
    <name evidence="2" type="ORF">GCM10007874_27310</name>
</gene>
<evidence type="ECO:0000313" key="2">
    <source>
        <dbReference type="EMBL" id="GLS19714.1"/>
    </source>
</evidence>
<dbReference type="Gene3D" id="1.10.260.40">
    <property type="entry name" value="lambda repressor-like DNA-binding domains"/>
    <property type="match status" value="1"/>
</dbReference>
<dbReference type="InterPro" id="IPR001387">
    <property type="entry name" value="Cro/C1-type_HTH"/>
</dbReference>
<dbReference type="PROSITE" id="PS50943">
    <property type="entry name" value="HTH_CROC1"/>
    <property type="match status" value="1"/>
</dbReference>
<dbReference type="SMART" id="SM00530">
    <property type="entry name" value="HTH_XRE"/>
    <property type="match status" value="1"/>
</dbReference>
<accession>A0ABQ6CIY3</accession>
<dbReference type="RefSeq" id="WP_284312724.1">
    <property type="nucleotide sequence ID" value="NZ_BSPC01000024.1"/>
</dbReference>
<comment type="caution">
    <text evidence="2">The sequence shown here is derived from an EMBL/GenBank/DDBJ whole genome shotgun (WGS) entry which is preliminary data.</text>
</comment>
<evidence type="ECO:0000313" key="3">
    <source>
        <dbReference type="Proteomes" id="UP001156882"/>
    </source>
</evidence>
<name>A0ABQ6CIY3_9HYPH</name>
<dbReference type="Proteomes" id="UP001156882">
    <property type="component" value="Unassembled WGS sequence"/>
</dbReference>
<evidence type="ECO:0000259" key="1">
    <source>
        <dbReference type="PROSITE" id="PS50943"/>
    </source>
</evidence>
<feature type="domain" description="HTH cro/C1-type" evidence="1">
    <location>
        <begin position="31"/>
        <end position="61"/>
    </location>
</feature>
<reference evidence="3" key="1">
    <citation type="journal article" date="2019" name="Int. J. Syst. Evol. Microbiol.">
        <title>The Global Catalogue of Microorganisms (GCM) 10K type strain sequencing project: providing services to taxonomists for standard genome sequencing and annotation.</title>
        <authorList>
            <consortium name="The Broad Institute Genomics Platform"/>
            <consortium name="The Broad Institute Genome Sequencing Center for Infectious Disease"/>
            <person name="Wu L."/>
            <person name="Ma J."/>
        </authorList>
    </citation>
    <scope>NUCLEOTIDE SEQUENCE [LARGE SCALE GENOMIC DNA]</scope>
    <source>
        <strain evidence="3">NBRC 101365</strain>
    </source>
</reference>
<dbReference type="SUPFAM" id="SSF47413">
    <property type="entry name" value="lambda repressor-like DNA-binding domains"/>
    <property type="match status" value="1"/>
</dbReference>
<dbReference type="EMBL" id="BSPC01000024">
    <property type="protein sequence ID" value="GLS19714.1"/>
    <property type="molecule type" value="Genomic_DNA"/>
</dbReference>
<dbReference type="CDD" id="cd00093">
    <property type="entry name" value="HTH_XRE"/>
    <property type="match status" value="1"/>
</dbReference>